<name>F8PMU0_SERL3</name>
<keyword evidence="2" id="KW-1185">Reference proteome</keyword>
<dbReference type="Proteomes" id="UP000008063">
    <property type="component" value="Unassembled WGS sequence"/>
</dbReference>
<sequence>MWLRFASDILSHLACIFAWMANVDAGLLVRIHHTRKLPATIDQILEAWKLETRTLYDFNLVDSVFMTVTN</sequence>
<gene>
    <name evidence="1" type="ORF">SERLA73DRAFT_119947</name>
</gene>
<evidence type="ECO:0000313" key="2">
    <source>
        <dbReference type="Proteomes" id="UP000008063"/>
    </source>
</evidence>
<evidence type="ECO:0000313" key="1">
    <source>
        <dbReference type="EMBL" id="EGO02922.1"/>
    </source>
</evidence>
<protein>
    <submittedName>
        <fullName evidence="1">Uncharacterized protein</fullName>
    </submittedName>
</protein>
<dbReference type="EMBL" id="GL945476">
    <property type="protein sequence ID" value="EGO02922.1"/>
    <property type="molecule type" value="Genomic_DNA"/>
</dbReference>
<organism evidence="2">
    <name type="scientific">Serpula lacrymans var. lacrymans (strain S7.3)</name>
    <name type="common">Dry rot fungus</name>
    <dbReference type="NCBI Taxonomy" id="936435"/>
    <lineage>
        <taxon>Eukaryota</taxon>
        <taxon>Fungi</taxon>
        <taxon>Dikarya</taxon>
        <taxon>Basidiomycota</taxon>
        <taxon>Agaricomycotina</taxon>
        <taxon>Agaricomycetes</taxon>
        <taxon>Agaricomycetidae</taxon>
        <taxon>Boletales</taxon>
        <taxon>Coniophorineae</taxon>
        <taxon>Serpulaceae</taxon>
        <taxon>Serpula</taxon>
    </lineage>
</organism>
<reference evidence="2" key="1">
    <citation type="journal article" date="2011" name="Science">
        <title>The plant cell wall-decomposing machinery underlies the functional diversity of forest fungi.</title>
        <authorList>
            <person name="Eastwood D.C."/>
            <person name="Floudas D."/>
            <person name="Binder M."/>
            <person name="Majcherczyk A."/>
            <person name="Schneider P."/>
            <person name="Aerts A."/>
            <person name="Asiegbu F.O."/>
            <person name="Baker S.E."/>
            <person name="Barry K."/>
            <person name="Bendiksby M."/>
            <person name="Blumentritt M."/>
            <person name="Coutinho P.M."/>
            <person name="Cullen D."/>
            <person name="de Vries R.P."/>
            <person name="Gathman A."/>
            <person name="Goodell B."/>
            <person name="Henrissat B."/>
            <person name="Ihrmark K."/>
            <person name="Kauserud H."/>
            <person name="Kohler A."/>
            <person name="LaButti K."/>
            <person name="Lapidus A."/>
            <person name="Lavin J.L."/>
            <person name="Lee Y.-H."/>
            <person name="Lindquist E."/>
            <person name="Lilly W."/>
            <person name="Lucas S."/>
            <person name="Morin E."/>
            <person name="Murat C."/>
            <person name="Oguiza J.A."/>
            <person name="Park J."/>
            <person name="Pisabarro A.G."/>
            <person name="Riley R."/>
            <person name="Rosling A."/>
            <person name="Salamov A."/>
            <person name="Schmidt O."/>
            <person name="Schmutz J."/>
            <person name="Skrede I."/>
            <person name="Stenlid J."/>
            <person name="Wiebenga A."/>
            <person name="Xie X."/>
            <person name="Kuees U."/>
            <person name="Hibbett D.S."/>
            <person name="Hoffmeister D."/>
            <person name="Hoegberg N."/>
            <person name="Martin F."/>
            <person name="Grigoriev I.V."/>
            <person name="Watkinson S.C."/>
        </authorList>
    </citation>
    <scope>NUCLEOTIDE SEQUENCE [LARGE SCALE GENOMIC DNA]</scope>
    <source>
        <strain evidence="2">strain S7.3</strain>
    </source>
</reference>
<dbReference type="InParanoid" id="F8PMU0"/>
<accession>F8PMU0</accession>
<proteinExistence type="predicted"/>
<dbReference type="HOGENOM" id="CLU_2759371_0_0_1"/>
<dbReference type="AlphaFoldDB" id="F8PMU0"/>